<accession>A0AC34FKT8</accession>
<reference evidence="2" key="1">
    <citation type="submission" date="2022-11" db="UniProtKB">
        <authorList>
            <consortium name="WormBaseParasite"/>
        </authorList>
    </citation>
    <scope>IDENTIFICATION</scope>
</reference>
<name>A0AC34FKT8_9BILA</name>
<proteinExistence type="predicted"/>
<sequence length="231" mass="25126">MNTLFVFLSCVFLIILPVVCAAPAAEAAAKFAPNDGQDAWNLNPSFRQFQGPRPNVTALKARITILDVGSIVSKVHGNGKDFEYIPTIALIEDGKDKIIFDTGLPTDIGSFERMIKSLDTLLIRPSSITKVILSHAHLDHTGHADTFKNAKVYHGNHLFDGFSLTYIGTYEFGGYNVSQNVQIVPTPGHTPTCISALINNAETLNAYMKPPLARNLGVVAITGIYLSIEIQ</sequence>
<dbReference type="Proteomes" id="UP000887579">
    <property type="component" value="Unplaced"/>
</dbReference>
<organism evidence="1 2">
    <name type="scientific">Panagrolaimus sp. ES5</name>
    <dbReference type="NCBI Taxonomy" id="591445"/>
    <lineage>
        <taxon>Eukaryota</taxon>
        <taxon>Metazoa</taxon>
        <taxon>Ecdysozoa</taxon>
        <taxon>Nematoda</taxon>
        <taxon>Chromadorea</taxon>
        <taxon>Rhabditida</taxon>
        <taxon>Tylenchina</taxon>
        <taxon>Panagrolaimomorpha</taxon>
        <taxon>Panagrolaimoidea</taxon>
        <taxon>Panagrolaimidae</taxon>
        <taxon>Panagrolaimus</taxon>
    </lineage>
</organism>
<dbReference type="WBParaSite" id="ES5_v2.g17643.t1">
    <property type="protein sequence ID" value="ES5_v2.g17643.t1"/>
    <property type="gene ID" value="ES5_v2.g17643"/>
</dbReference>
<evidence type="ECO:0000313" key="1">
    <source>
        <dbReference type="Proteomes" id="UP000887579"/>
    </source>
</evidence>
<evidence type="ECO:0000313" key="2">
    <source>
        <dbReference type="WBParaSite" id="ES5_v2.g17643.t1"/>
    </source>
</evidence>
<protein>
    <submittedName>
        <fullName evidence="2">Metallo-beta-lactamase domain-containing protein</fullName>
    </submittedName>
</protein>